<name>A0ABN0UPR7_9PSEU</name>
<organism evidence="1 2">
    <name type="scientific">Saccharothrix mutabilis subsp. mutabilis</name>
    <dbReference type="NCBI Taxonomy" id="66855"/>
    <lineage>
        <taxon>Bacteria</taxon>
        <taxon>Bacillati</taxon>
        <taxon>Actinomycetota</taxon>
        <taxon>Actinomycetes</taxon>
        <taxon>Pseudonocardiales</taxon>
        <taxon>Pseudonocardiaceae</taxon>
        <taxon>Saccharothrix</taxon>
    </lineage>
</organism>
<gene>
    <name evidence="1" type="ORF">GCM10010492_67980</name>
</gene>
<dbReference type="Proteomes" id="UP001500416">
    <property type="component" value="Unassembled WGS sequence"/>
</dbReference>
<evidence type="ECO:0000313" key="1">
    <source>
        <dbReference type="EMBL" id="GAA0257422.1"/>
    </source>
</evidence>
<evidence type="ECO:0000313" key="2">
    <source>
        <dbReference type="Proteomes" id="UP001500416"/>
    </source>
</evidence>
<reference evidence="1 2" key="1">
    <citation type="journal article" date="2019" name="Int. J. Syst. Evol. Microbiol.">
        <title>The Global Catalogue of Microorganisms (GCM) 10K type strain sequencing project: providing services to taxonomists for standard genome sequencing and annotation.</title>
        <authorList>
            <consortium name="The Broad Institute Genomics Platform"/>
            <consortium name="The Broad Institute Genome Sequencing Center for Infectious Disease"/>
            <person name="Wu L."/>
            <person name="Ma J."/>
        </authorList>
    </citation>
    <scope>NUCLEOTIDE SEQUENCE [LARGE SCALE GENOMIC DNA]</scope>
    <source>
        <strain evidence="1 2">JCM 3380</strain>
    </source>
</reference>
<comment type="caution">
    <text evidence="1">The sequence shown here is derived from an EMBL/GenBank/DDBJ whole genome shotgun (WGS) entry which is preliminary data.</text>
</comment>
<sequence>MQTVSAAITPYRYAGSQLPTVGWVVRLVAGSAAGLRRVDLTCSLIALAPRLGRFGRATSQGIPDEPACGVFANVPPALSASRQTVIR</sequence>
<accession>A0ABN0UPR7</accession>
<proteinExistence type="predicted"/>
<dbReference type="EMBL" id="BAAABU010000026">
    <property type="protein sequence ID" value="GAA0257422.1"/>
    <property type="molecule type" value="Genomic_DNA"/>
</dbReference>
<protein>
    <submittedName>
        <fullName evidence="1">Uncharacterized protein</fullName>
    </submittedName>
</protein>
<keyword evidence="2" id="KW-1185">Reference proteome</keyword>